<dbReference type="AlphaFoldDB" id="A0A9P8A4R2"/>
<feature type="domain" description="F-box" evidence="2">
    <location>
        <begin position="48"/>
        <end position="97"/>
    </location>
</feature>
<dbReference type="EMBL" id="JAIFTL010000148">
    <property type="protein sequence ID" value="KAG9322421.1"/>
    <property type="molecule type" value="Genomic_DNA"/>
</dbReference>
<protein>
    <recommendedName>
        <fullName evidence="2">F-box domain-containing protein</fullName>
    </recommendedName>
</protein>
<feature type="compositionally biased region" description="Low complexity" evidence="1">
    <location>
        <begin position="134"/>
        <end position="153"/>
    </location>
</feature>
<reference evidence="3" key="1">
    <citation type="submission" date="2021-07" db="EMBL/GenBank/DDBJ databases">
        <title>Draft genome of Mortierella alpina, strain LL118, isolated from an aspen leaf litter sample.</title>
        <authorList>
            <person name="Yang S."/>
            <person name="Vinatzer B.A."/>
        </authorList>
    </citation>
    <scope>NUCLEOTIDE SEQUENCE</scope>
    <source>
        <strain evidence="3">LL118</strain>
    </source>
</reference>
<dbReference type="InterPro" id="IPR006553">
    <property type="entry name" value="Leu-rich_rpt_Cys-con_subtyp"/>
</dbReference>
<dbReference type="SMART" id="SM00367">
    <property type="entry name" value="LRR_CC"/>
    <property type="match status" value="6"/>
</dbReference>
<feature type="compositionally biased region" description="Polar residues" evidence="1">
    <location>
        <begin position="241"/>
        <end position="256"/>
    </location>
</feature>
<dbReference type="Pfam" id="PF12937">
    <property type="entry name" value="F-box-like"/>
    <property type="match status" value="1"/>
</dbReference>
<dbReference type="Proteomes" id="UP000717515">
    <property type="component" value="Unassembled WGS sequence"/>
</dbReference>
<dbReference type="Pfam" id="PF25372">
    <property type="entry name" value="DUF7885"/>
    <property type="match status" value="1"/>
</dbReference>
<dbReference type="InterPro" id="IPR032675">
    <property type="entry name" value="LRR_dom_sf"/>
</dbReference>
<feature type="compositionally biased region" description="Polar residues" evidence="1">
    <location>
        <begin position="211"/>
        <end position="224"/>
    </location>
</feature>
<dbReference type="PROSITE" id="PS50181">
    <property type="entry name" value="FBOX"/>
    <property type="match status" value="1"/>
</dbReference>
<accession>A0A9P8A4R2</accession>
<dbReference type="InterPro" id="IPR057207">
    <property type="entry name" value="FBXL15_LRR"/>
</dbReference>
<organism evidence="3 4">
    <name type="scientific">Mortierella alpina</name>
    <name type="common">Oleaginous fungus</name>
    <name type="synonym">Mortierella renispora</name>
    <dbReference type="NCBI Taxonomy" id="64518"/>
    <lineage>
        <taxon>Eukaryota</taxon>
        <taxon>Fungi</taxon>
        <taxon>Fungi incertae sedis</taxon>
        <taxon>Mucoromycota</taxon>
        <taxon>Mortierellomycotina</taxon>
        <taxon>Mortierellomycetes</taxon>
        <taxon>Mortierellales</taxon>
        <taxon>Mortierellaceae</taxon>
        <taxon>Mortierella</taxon>
    </lineage>
</organism>
<dbReference type="GO" id="GO:0031146">
    <property type="term" value="P:SCF-dependent proteasomal ubiquitin-dependent protein catabolic process"/>
    <property type="evidence" value="ECO:0007669"/>
    <property type="project" value="TreeGrafter"/>
</dbReference>
<dbReference type="GO" id="GO:0019005">
    <property type="term" value="C:SCF ubiquitin ligase complex"/>
    <property type="evidence" value="ECO:0007669"/>
    <property type="project" value="TreeGrafter"/>
</dbReference>
<dbReference type="Gene3D" id="1.20.1280.50">
    <property type="match status" value="1"/>
</dbReference>
<feature type="compositionally biased region" description="Basic and acidic residues" evidence="1">
    <location>
        <begin position="118"/>
        <end position="133"/>
    </location>
</feature>
<feature type="region of interest" description="Disordered" evidence="1">
    <location>
        <begin position="201"/>
        <end position="293"/>
    </location>
</feature>
<evidence type="ECO:0000313" key="4">
    <source>
        <dbReference type="Proteomes" id="UP000717515"/>
    </source>
</evidence>
<comment type="caution">
    <text evidence="3">The sequence shown here is derived from an EMBL/GenBank/DDBJ whole genome shotgun (WGS) entry which is preliminary data.</text>
</comment>
<sequence>MADNHQEMSGPHHSTHIVPSHLEIATKDAVNKRHFQLESSLGAIKATEDVYDTLPPELLDYILSLLDHSTLCSCATLSKRWSHRVIPHLWHSPWMMYYVSWMKLLQTISTTNYNRGPGSRDVECERRVDDSPERSPSCDSSSDSSEGASSPTSWKGSSDASYDCFSDMEDEDPSGILRLAESQRHDQVQIGWGGNCTSDRECSTAGPFSSHPRNLFSSEGSLNGHSKKTLTEQGSRRVKSTSHSTANVTTNDNSVSPFFPTTTTTPATAIRRQQDHHHRHQRPRPRLDTPPYPGPSALYTRPAYGHFIRALDFSHLYYIISDKFLTHLFPHTPNLQELIINSPKQFSDTSLVSLSQSCLALRRLELPGCTKITDKGLCFLLDRCQALTNLVLSNGASQNLTDRSLHQLACTFSQSLRVLNLANASSSSSLTGQNPGLMTIAIWCQNLVSLNISHCNLVTDELLSKLSESLQSLNVAHCLEITDEGLRMLAGACPDLRDLDITALSLVTDRGVLEIGQGCKNFRRLVMDDKYGRVTETVLRCFPWGAEVVQRRMMLGWRYSRIF</sequence>
<dbReference type="InterPro" id="IPR036047">
    <property type="entry name" value="F-box-like_dom_sf"/>
</dbReference>
<evidence type="ECO:0000313" key="3">
    <source>
        <dbReference type="EMBL" id="KAG9322421.1"/>
    </source>
</evidence>
<dbReference type="SUPFAM" id="SSF52047">
    <property type="entry name" value="RNI-like"/>
    <property type="match status" value="1"/>
</dbReference>
<evidence type="ECO:0000256" key="1">
    <source>
        <dbReference type="SAM" id="MobiDB-lite"/>
    </source>
</evidence>
<dbReference type="Gene3D" id="3.80.10.10">
    <property type="entry name" value="Ribonuclease Inhibitor"/>
    <property type="match status" value="1"/>
</dbReference>
<feature type="compositionally biased region" description="Basic residues" evidence="1">
    <location>
        <begin position="274"/>
        <end position="284"/>
    </location>
</feature>
<dbReference type="PANTHER" id="PTHR13318">
    <property type="entry name" value="PARTNER OF PAIRED, ISOFORM B-RELATED"/>
    <property type="match status" value="1"/>
</dbReference>
<proteinExistence type="predicted"/>
<feature type="compositionally biased region" description="Low complexity" evidence="1">
    <location>
        <begin position="257"/>
        <end position="271"/>
    </location>
</feature>
<dbReference type="SUPFAM" id="SSF81383">
    <property type="entry name" value="F-box domain"/>
    <property type="match status" value="1"/>
</dbReference>
<name>A0A9P8A4R2_MORAP</name>
<feature type="region of interest" description="Disordered" evidence="1">
    <location>
        <begin position="115"/>
        <end position="161"/>
    </location>
</feature>
<evidence type="ECO:0000259" key="2">
    <source>
        <dbReference type="PROSITE" id="PS50181"/>
    </source>
</evidence>
<dbReference type="InterPro" id="IPR001810">
    <property type="entry name" value="F-box_dom"/>
</dbReference>
<gene>
    <name evidence="3" type="ORF">KVV02_003747</name>
</gene>